<dbReference type="CDD" id="cd19178">
    <property type="entry name" value="SET_SETD6"/>
    <property type="match status" value="1"/>
</dbReference>
<dbReference type="EC" id="2.1.1.-" evidence="6"/>
<proteinExistence type="inferred from homology"/>
<comment type="subcellular location">
    <subcellularLocation>
        <location evidence="1 6">Nucleus</location>
    </subcellularLocation>
</comment>
<keyword evidence="2 6" id="KW-0489">Methyltransferase</keyword>
<dbReference type="Pfam" id="PF00856">
    <property type="entry name" value="SET"/>
    <property type="match status" value="1"/>
</dbReference>
<dbReference type="Proteomes" id="UP001374579">
    <property type="component" value="Unassembled WGS sequence"/>
</dbReference>
<dbReference type="PIRSF" id="PIRSF011771">
    <property type="entry name" value="RMS1_SET"/>
    <property type="match status" value="1"/>
</dbReference>
<dbReference type="Gene3D" id="3.90.1420.10">
    <property type="entry name" value="Rubisco LSMT, substrate-binding domain"/>
    <property type="match status" value="1"/>
</dbReference>
<dbReference type="AlphaFoldDB" id="A0AAN9GB75"/>
<keyword evidence="4 6" id="KW-0949">S-adenosyl-L-methionine</keyword>
<comment type="caution">
    <text evidence="9">The sequence shown here is derived from an EMBL/GenBank/DDBJ whole genome shotgun (WGS) entry which is preliminary data.</text>
</comment>
<dbReference type="PROSITE" id="PS50280">
    <property type="entry name" value="SET"/>
    <property type="match status" value="1"/>
</dbReference>
<keyword evidence="3 6" id="KW-0808">Transferase</keyword>
<evidence type="ECO:0000256" key="2">
    <source>
        <dbReference type="ARBA" id="ARBA00022603"/>
    </source>
</evidence>
<name>A0AAN9GB75_9CAEN</name>
<dbReference type="GO" id="GO:0016279">
    <property type="term" value="F:protein-lysine N-methyltransferase activity"/>
    <property type="evidence" value="ECO:0007669"/>
    <property type="project" value="UniProtKB-UniRule"/>
</dbReference>
<dbReference type="PANTHER" id="PTHR13271:SF34">
    <property type="entry name" value="N-LYSINE METHYLTRANSFERASE SETD6"/>
    <property type="match status" value="1"/>
</dbReference>
<evidence type="ECO:0000313" key="9">
    <source>
        <dbReference type="EMBL" id="KAK7102543.1"/>
    </source>
</evidence>
<keyword evidence="5 6" id="KW-0539">Nucleus</keyword>
<dbReference type="GO" id="GO:0032259">
    <property type="term" value="P:methylation"/>
    <property type="evidence" value="ECO:0007669"/>
    <property type="project" value="UniProtKB-KW"/>
</dbReference>
<feature type="domain" description="SET" evidence="8">
    <location>
        <begin position="45"/>
        <end position="285"/>
    </location>
</feature>
<comment type="function">
    <text evidence="6">Protein-lysine N-methyltransferase.</text>
</comment>
<organism evidence="9 10">
    <name type="scientific">Littorina saxatilis</name>
    <dbReference type="NCBI Taxonomy" id="31220"/>
    <lineage>
        <taxon>Eukaryota</taxon>
        <taxon>Metazoa</taxon>
        <taxon>Spiralia</taxon>
        <taxon>Lophotrochozoa</taxon>
        <taxon>Mollusca</taxon>
        <taxon>Gastropoda</taxon>
        <taxon>Caenogastropoda</taxon>
        <taxon>Littorinimorpha</taxon>
        <taxon>Littorinoidea</taxon>
        <taxon>Littorinidae</taxon>
        <taxon>Littorina</taxon>
    </lineage>
</organism>
<sequence>MAAPGKRGLETAEDVPAKLSALNVAKIKLSSFLQWCKERKFNVSPKVCVERERACAQYGMVVTEDIPGGEVLFCIPRPFLLSPETSTIAHILQQAQKEMGDEAGWVPLLLALVYEYNNSQSPWRPYLDLVPDFSQLDLPMFWTSEERDTLLKGTGVEEAVTRDLTMMETDFNTKALTFMQQHTDTFSPACQSFELYKKMVAFVMAYSFTEPAGKARGADGKGDGNEEDSDDENEGSSPPPMMVPLADILNHVAKNNAQLTFHEEALLMVSTRNIKKGEEVFNTYGEVANKHLLHMYGFAERYPANHYDTVDIPVSVVTSAAQSEMGEPELMAAKLNFLQEQDLHQEGESYVLGMEGILTDDEMQAVLKVLVMSAEEFKEHTEKEGWSDAESDENDDGSSPLSFEKIPNLHSCWKRILSRCAEVCLSQIGGDEKKDTSAMESGETQLSSRARYALYVRYGQRKLLHKLVQACR</sequence>
<dbReference type="PANTHER" id="PTHR13271">
    <property type="entry name" value="UNCHARACTERIZED PUTATIVE METHYLTRANSFERASE"/>
    <property type="match status" value="1"/>
</dbReference>
<feature type="compositionally biased region" description="Acidic residues" evidence="7">
    <location>
        <begin position="387"/>
        <end position="396"/>
    </location>
</feature>
<evidence type="ECO:0000256" key="7">
    <source>
        <dbReference type="SAM" id="MobiDB-lite"/>
    </source>
</evidence>
<comment type="similarity">
    <text evidence="6">Belongs to the class V-like SAM-binding methyltransferase superfamily. Histone-lysine methyltransferase family. SETD6 subfamily.</text>
</comment>
<dbReference type="Gene3D" id="3.90.1410.10">
    <property type="entry name" value="set domain protein methyltransferase, domain 1"/>
    <property type="match status" value="1"/>
</dbReference>
<dbReference type="InterPro" id="IPR001214">
    <property type="entry name" value="SET_dom"/>
</dbReference>
<accession>A0AAN9GB75</accession>
<evidence type="ECO:0000313" key="10">
    <source>
        <dbReference type="Proteomes" id="UP001374579"/>
    </source>
</evidence>
<keyword evidence="10" id="KW-1185">Reference proteome</keyword>
<dbReference type="FunFam" id="3.90.1410.10:FF:000007">
    <property type="entry name" value="Ribosomal lysine N-methyltransferase 4"/>
    <property type="match status" value="1"/>
</dbReference>
<dbReference type="InterPro" id="IPR036464">
    <property type="entry name" value="Rubisco_LSMT_subst-bd_sf"/>
</dbReference>
<dbReference type="SUPFAM" id="SSF81822">
    <property type="entry name" value="RuBisCo LSMT C-terminal, substrate-binding domain"/>
    <property type="match status" value="1"/>
</dbReference>
<dbReference type="InterPro" id="IPR050600">
    <property type="entry name" value="SETD3_SETD6_MTase"/>
</dbReference>
<feature type="region of interest" description="Disordered" evidence="7">
    <location>
        <begin position="381"/>
        <end position="401"/>
    </location>
</feature>
<dbReference type="Pfam" id="PF09273">
    <property type="entry name" value="Rubis-subs-bind"/>
    <property type="match status" value="1"/>
</dbReference>
<dbReference type="InterPro" id="IPR011383">
    <property type="entry name" value="N-lys_methylase_SETD6"/>
</dbReference>
<evidence type="ECO:0000256" key="6">
    <source>
        <dbReference type="PIRNR" id="PIRNR011771"/>
    </source>
</evidence>
<feature type="region of interest" description="Disordered" evidence="7">
    <location>
        <begin position="213"/>
        <end position="242"/>
    </location>
</feature>
<feature type="compositionally biased region" description="Acidic residues" evidence="7">
    <location>
        <begin position="225"/>
        <end position="234"/>
    </location>
</feature>
<dbReference type="EMBL" id="JBAMIC010000010">
    <property type="protein sequence ID" value="KAK7102543.1"/>
    <property type="molecule type" value="Genomic_DNA"/>
</dbReference>
<protein>
    <recommendedName>
        <fullName evidence="6">N-lysine methyltransferase</fullName>
        <ecNumber evidence="6">2.1.1.-</ecNumber>
    </recommendedName>
</protein>
<reference evidence="9 10" key="1">
    <citation type="submission" date="2024-02" db="EMBL/GenBank/DDBJ databases">
        <title>Chromosome-scale genome assembly of the rough periwinkle Littorina saxatilis.</title>
        <authorList>
            <person name="De Jode A."/>
            <person name="Faria R."/>
            <person name="Formenti G."/>
            <person name="Sims Y."/>
            <person name="Smith T.P."/>
            <person name="Tracey A."/>
            <person name="Wood J.M.D."/>
            <person name="Zagrodzka Z.B."/>
            <person name="Johannesson K."/>
            <person name="Butlin R.K."/>
            <person name="Leder E.H."/>
        </authorList>
    </citation>
    <scope>NUCLEOTIDE SEQUENCE [LARGE SCALE GENOMIC DNA]</scope>
    <source>
        <strain evidence="9">Snail1</strain>
        <tissue evidence="9">Muscle</tissue>
    </source>
</reference>
<evidence type="ECO:0000256" key="1">
    <source>
        <dbReference type="ARBA" id="ARBA00004123"/>
    </source>
</evidence>
<evidence type="ECO:0000256" key="4">
    <source>
        <dbReference type="ARBA" id="ARBA00022691"/>
    </source>
</evidence>
<evidence type="ECO:0000259" key="8">
    <source>
        <dbReference type="PROSITE" id="PS50280"/>
    </source>
</evidence>
<dbReference type="InterPro" id="IPR046341">
    <property type="entry name" value="SET_dom_sf"/>
</dbReference>
<dbReference type="InterPro" id="IPR015353">
    <property type="entry name" value="Rubisco_LSMT_subst-bd"/>
</dbReference>
<evidence type="ECO:0000256" key="5">
    <source>
        <dbReference type="ARBA" id="ARBA00023242"/>
    </source>
</evidence>
<dbReference type="GO" id="GO:0005634">
    <property type="term" value="C:nucleus"/>
    <property type="evidence" value="ECO:0007669"/>
    <property type="project" value="UniProtKB-SubCell"/>
</dbReference>
<evidence type="ECO:0000256" key="3">
    <source>
        <dbReference type="ARBA" id="ARBA00022679"/>
    </source>
</evidence>
<dbReference type="SUPFAM" id="SSF82199">
    <property type="entry name" value="SET domain"/>
    <property type="match status" value="1"/>
</dbReference>
<dbReference type="InterPro" id="IPR044430">
    <property type="entry name" value="SETD6_SET"/>
</dbReference>
<gene>
    <name evidence="9" type="ORF">V1264_020745</name>
</gene>